<accession>A0ACC0A994</accession>
<name>A0ACC0A994_CATRO</name>
<organism evidence="1 2">
    <name type="scientific">Catharanthus roseus</name>
    <name type="common">Madagascar periwinkle</name>
    <name type="synonym">Vinca rosea</name>
    <dbReference type="NCBI Taxonomy" id="4058"/>
    <lineage>
        <taxon>Eukaryota</taxon>
        <taxon>Viridiplantae</taxon>
        <taxon>Streptophyta</taxon>
        <taxon>Embryophyta</taxon>
        <taxon>Tracheophyta</taxon>
        <taxon>Spermatophyta</taxon>
        <taxon>Magnoliopsida</taxon>
        <taxon>eudicotyledons</taxon>
        <taxon>Gunneridae</taxon>
        <taxon>Pentapetalae</taxon>
        <taxon>asterids</taxon>
        <taxon>lamiids</taxon>
        <taxon>Gentianales</taxon>
        <taxon>Apocynaceae</taxon>
        <taxon>Rauvolfioideae</taxon>
        <taxon>Vinceae</taxon>
        <taxon>Catharanthinae</taxon>
        <taxon>Catharanthus</taxon>
    </lineage>
</organism>
<sequence>MKRMSSRSRSSTSYSSLMIQRSSYSNYVSSSLKFLPRKTLRERCPPASCLRFNSLWRYTFQASNHHLCLRHLLLCNLFFDFQYYLEDAPWEGSIRVMVLVILAPLSLKIHSTKSLLSSVRASSSCLSRMFSCLSPSYRLLRAIGETGRVSLLEGRKDENPQTKGRSFRGLDLGILPHRLTDTIHMRSWRSKTFERRYDSTFEEREHIEQLGAAIKGIGYLIGTQDLSTRSASSVRGLHYTWLVPRTRAFSNGVDVSDSGRVDPLEEGHRPRRCREACRYCTQRSRPSGRVGGITGGIRALGDRGLRLFESSKEEQLGAAIKISLDLSTRSASSVRGLHCTWLVPRTRASSNGVDVTDSGE</sequence>
<evidence type="ECO:0000313" key="2">
    <source>
        <dbReference type="Proteomes" id="UP001060085"/>
    </source>
</evidence>
<gene>
    <name evidence="1" type="ORF">M9H77_25949</name>
</gene>
<comment type="caution">
    <text evidence="1">The sequence shown here is derived from an EMBL/GenBank/DDBJ whole genome shotgun (WGS) entry which is preliminary data.</text>
</comment>
<dbReference type="EMBL" id="CM044706">
    <property type="protein sequence ID" value="KAI5657156.1"/>
    <property type="molecule type" value="Genomic_DNA"/>
</dbReference>
<reference evidence="2" key="1">
    <citation type="journal article" date="2023" name="Nat. Plants">
        <title>Single-cell RNA sequencing provides a high-resolution roadmap for understanding the multicellular compartmentation of specialized metabolism.</title>
        <authorList>
            <person name="Sun S."/>
            <person name="Shen X."/>
            <person name="Li Y."/>
            <person name="Li Y."/>
            <person name="Wang S."/>
            <person name="Li R."/>
            <person name="Zhang H."/>
            <person name="Shen G."/>
            <person name="Guo B."/>
            <person name="Wei J."/>
            <person name="Xu J."/>
            <person name="St-Pierre B."/>
            <person name="Chen S."/>
            <person name="Sun C."/>
        </authorList>
    </citation>
    <scope>NUCLEOTIDE SEQUENCE [LARGE SCALE GENOMIC DNA]</scope>
</reference>
<dbReference type="Proteomes" id="UP001060085">
    <property type="component" value="Linkage Group LG06"/>
</dbReference>
<protein>
    <submittedName>
        <fullName evidence="1">Uncharacterized protein</fullName>
    </submittedName>
</protein>
<proteinExistence type="predicted"/>
<evidence type="ECO:0000313" key="1">
    <source>
        <dbReference type="EMBL" id="KAI5657156.1"/>
    </source>
</evidence>
<keyword evidence="2" id="KW-1185">Reference proteome</keyword>